<evidence type="ECO:0000256" key="2">
    <source>
        <dbReference type="ARBA" id="ARBA00022695"/>
    </source>
</evidence>
<dbReference type="RefSeq" id="WP_130428056.1">
    <property type="nucleotide sequence ID" value="NZ_CP035950.1"/>
</dbReference>
<dbReference type="AlphaFoldDB" id="A0A4P6MB96"/>
<keyword evidence="7" id="KW-0255">Endonuclease</keyword>
<dbReference type="Pfam" id="PF00799">
    <property type="entry name" value="Gemini_AL1"/>
    <property type="match status" value="1"/>
</dbReference>
<evidence type="ECO:0000313" key="13">
    <source>
        <dbReference type="Proteomes" id="UP000289726"/>
    </source>
</evidence>
<evidence type="ECO:0000256" key="9">
    <source>
        <dbReference type="ARBA" id="ARBA00023124"/>
    </source>
</evidence>
<accession>A0A4P6MB96</accession>
<dbReference type="InterPro" id="IPR001301">
    <property type="entry name" value="Gemini_AL1_CLV"/>
</dbReference>
<keyword evidence="12" id="KW-0614">Plasmid</keyword>
<keyword evidence="5" id="KW-0479">Metal-binding</keyword>
<keyword evidence="6" id="KW-0547">Nucleotide-binding</keyword>
<dbReference type="GeneID" id="39477747"/>
<dbReference type="SUPFAM" id="SSF55464">
    <property type="entry name" value="Origin of replication-binding domain, RBD-like"/>
    <property type="match status" value="1"/>
</dbReference>
<evidence type="ECO:0000259" key="11">
    <source>
        <dbReference type="PROSITE" id="PS52020"/>
    </source>
</evidence>
<dbReference type="InterPro" id="IPR001191">
    <property type="entry name" value="Gemini_AL1_REP"/>
</dbReference>
<dbReference type="GO" id="GO:0006260">
    <property type="term" value="P:DNA replication"/>
    <property type="evidence" value="ECO:0007669"/>
    <property type="project" value="UniProtKB-KW"/>
</dbReference>
<dbReference type="Gene3D" id="3.40.1310.20">
    <property type="match status" value="1"/>
</dbReference>
<dbReference type="GO" id="GO:0004519">
    <property type="term" value="F:endonuclease activity"/>
    <property type="evidence" value="ECO:0007669"/>
    <property type="project" value="UniProtKB-KW"/>
</dbReference>
<keyword evidence="8" id="KW-0378">Hydrolase</keyword>
<evidence type="ECO:0000256" key="5">
    <source>
        <dbReference type="ARBA" id="ARBA00022723"/>
    </source>
</evidence>
<dbReference type="GO" id="GO:0000166">
    <property type="term" value="F:nucleotide binding"/>
    <property type="evidence" value="ECO:0007669"/>
    <property type="project" value="UniProtKB-KW"/>
</dbReference>
<dbReference type="Proteomes" id="UP000289726">
    <property type="component" value="Plasmid unnamed1"/>
</dbReference>
<evidence type="ECO:0000256" key="1">
    <source>
        <dbReference type="ARBA" id="ARBA00022679"/>
    </source>
</evidence>
<dbReference type="GO" id="GO:0046872">
    <property type="term" value="F:metal ion binding"/>
    <property type="evidence" value="ECO:0007669"/>
    <property type="project" value="UniProtKB-KW"/>
</dbReference>
<protein>
    <recommendedName>
        <fullName evidence="11">CRESS-DNA virus Rep endonuclease domain-containing protein</fullName>
    </recommendedName>
</protein>
<sequence>MKKTKFRLNTKDIFLTYSKCPLGKDKIHNHIKELMASKKQEISYIISNTENHQDHKEIHTHVLFQLTKRYQITNQRFFDIEGFHPKIESARDIEKSINYIKKDGDFIEEGTPRHKKYVRQNQKEERKQLIYDEIDRLKEQYYYDDNLTLTQVKKSLDTFIKDLDRDFYYEQIDLIEKILKKKFIKQSEDLLEELENETESFFSFDTFKDNDTTQEIKMAIKEEMISEHRPKSIVIEGASKLGKTEFIISYLNNQRVQFNYIRGSLDFNKNSYNDRFKIDVYDDISITDIRRAGLLKNIIGGQRGFIVDVKYSPKRKLSGNKLSIFLCNEDISFSDWCEIEESSGGKEHKYIQKNCIFINVDDKLYHDPQDKALKDIPIQFFGADKVEIED</sequence>
<evidence type="ECO:0000256" key="8">
    <source>
        <dbReference type="ARBA" id="ARBA00022801"/>
    </source>
</evidence>
<evidence type="ECO:0000256" key="4">
    <source>
        <dbReference type="ARBA" id="ARBA00022722"/>
    </source>
</evidence>
<evidence type="ECO:0000256" key="7">
    <source>
        <dbReference type="ARBA" id="ARBA00022759"/>
    </source>
</evidence>
<proteinExistence type="predicted"/>
<keyword evidence="13" id="KW-1185">Reference proteome</keyword>
<dbReference type="GO" id="GO:0005198">
    <property type="term" value="F:structural molecule activity"/>
    <property type="evidence" value="ECO:0007669"/>
    <property type="project" value="InterPro"/>
</dbReference>
<dbReference type="GO" id="GO:0016779">
    <property type="term" value="F:nucleotidyltransferase activity"/>
    <property type="evidence" value="ECO:0007669"/>
    <property type="project" value="UniProtKB-KW"/>
</dbReference>
<gene>
    <name evidence="12" type="ORF">EXT02_02870</name>
</gene>
<organism evidence="12 13">
    <name type="scientific">'Catharanthus roseus' aster yellows phytoplasma</name>
    <dbReference type="NCBI Taxonomy" id="1193712"/>
    <lineage>
        <taxon>Bacteria</taxon>
        <taxon>Bacillati</taxon>
        <taxon>Mycoplasmatota</taxon>
        <taxon>Mollicutes</taxon>
        <taxon>Acholeplasmatales</taxon>
        <taxon>Acholeplasmataceae</taxon>
        <taxon>Candidatus Phytoplasma</taxon>
        <taxon>16SrI (Aster yellows group)</taxon>
    </lineage>
</organism>
<evidence type="ECO:0000256" key="10">
    <source>
        <dbReference type="ARBA" id="ARBA00023125"/>
    </source>
</evidence>
<dbReference type="PRINTS" id="PR00227">
    <property type="entry name" value="GEMCOATAL1"/>
</dbReference>
<keyword evidence="2" id="KW-0548">Nucleotidyltransferase</keyword>
<geneLocation type="plasmid" evidence="12 13">
    <name>unnamed1</name>
</geneLocation>
<name>A0A4P6MB96_9MOLU</name>
<feature type="domain" description="CRESS-DNA virus Rep endonuclease" evidence="11">
    <location>
        <begin position="7"/>
        <end position="112"/>
    </location>
</feature>
<reference evidence="12 13" key="1">
    <citation type="submission" date="2019-02" db="EMBL/GenBank/DDBJ databases">
        <title>Draft Genome Sequence of Maize Bushy Stunt-like Phytoplasma group 16SrI-B (Aster yellows) in South Africa.</title>
        <authorList>
            <person name="Coetzee B."/>
            <person name="Douglas-Smit N."/>
            <person name="Maree H.J."/>
            <person name="Burger J.T."/>
            <person name="Kruger K."/>
            <person name="Pietersen G."/>
        </authorList>
    </citation>
    <scope>NUCLEOTIDE SEQUENCE [LARGE SCALE GENOMIC DNA]</scope>
    <source>
        <strain evidence="12 13">De Villa</strain>
        <plasmid evidence="12 13">unnamed1</plasmid>
    </source>
</reference>
<keyword evidence="10" id="KW-0238">DNA-binding</keyword>
<keyword evidence="3" id="KW-0235">DNA replication</keyword>
<evidence type="ECO:0000313" key="12">
    <source>
        <dbReference type="EMBL" id="QBF24134.1"/>
    </source>
</evidence>
<evidence type="ECO:0000256" key="3">
    <source>
        <dbReference type="ARBA" id="ARBA00022705"/>
    </source>
</evidence>
<keyword evidence="9" id="KW-0190">Covalent protein-DNA linkage</keyword>
<evidence type="ECO:0000256" key="6">
    <source>
        <dbReference type="ARBA" id="ARBA00022741"/>
    </source>
</evidence>
<dbReference type="PROSITE" id="PS52020">
    <property type="entry name" value="CRESS_DNA_REP"/>
    <property type="match status" value="1"/>
</dbReference>
<dbReference type="InterPro" id="IPR049912">
    <property type="entry name" value="CRESS_DNA_REP"/>
</dbReference>
<keyword evidence="4" id="KW-0540">Nuclease</keyword>
<dbReference type="GO" id="GO:0003677">
    <property type="term" value="F:DNA binding"/>
    <property type="evidence" value="ECO:0007669"/>
    <property type="project" value="UniProtKB-KW"/>
</dbReference>
<keyword evidence="1" id="KW-0808">Transferase</keyword>
<dbReference type="EMBL" id="CP035950">
    <property type="protein sequence ID" value="QBF24134.1"/>
    <property type="molecule type" value="Genomic_DNA"/>
</dbReference>
<dbReference type="PRINTS" id="PR00228">
    <property type="entry name" value="GEMCOATCLVL1"/>
</dbReference>
<dbReference type="GO" id="GO:0016787">
    <property type="term" value="F:hydrolase activity"/>
    <property type="evidence" value="ECO:0007669"/>
    <property type="project" value="UniProtKB-KW"/>
</dbReference>